<dbReference type="Proteomes" id="UP000693946">
    <property type="component" value="Linkage Group LG14"/>
</dbReference>
<evidence type="ECO:0000313" key="1">
    <source>
        <dbReference type="EMBL" id="KAG7513284.1"/>
    </source>
</evidence>
<gene>
    <name evidence="1" type="ORF">JOB18_003743</name>
</gene>
<sequence length="107" mass="12163">MSIFPDAELHHKACSLLPCNNTLIRELSQERPLGPCLSGRFMRQPVLHCKDANRRECMNIRRADLSLSLFIFCVTCNHRVSGCCVVSTVQHRQPWDSDSQILQAHSS</sequence>
<keyword evidence="2" id="KW-1185">Reference proteome</keyword>
<proteinExistence type="predicted"/>
<comment type="caution">
    <text evidence="1">The sequence shown here is derived from an EMBL/GenBank/DDBJ whole genome shotgun (WGS) entry which is preliminary data.</text>
</comment>
<dbReference type="AlphaFoldDB" id="A0AAV6S7A4"/>
<reference evidence="1 2" key="1">
    <citation type="journal article" date="2021" name="Sci. Rep.">
        <title>Chromosome anchoring in Senegalese sole (Solea senegalensis) reveals sex-associated markers and genome rearrangements in flatfish.</title>
        <authorList>
            <person name="Guerrero-Cozar I."/>
            <person name="Gomez-Garrido J."/>
            <person name="Berbel C."/>
            <person name="Martinez-Blanch J.F."/>
            <person name="Alioto T."/>
            <person name="Claros M.G."/>
            <person name="Gagnaire P.A."/>
            <person name="Manchado M."/>
        </authorList>
    </citation>
    <scope>NUCLEOTIDE SEQUENCE [LARGE SCALE GENOMIC DNA]</scope>
    <source>
        <strain evidence="1">Sse05_10M</strain>
    </source>
</reference>
<accession>A0AAV6S7A4</accession>
<protein>
    <submittedName>
        <fullName evidence="1">Uncharacterized protein</fullName>
    </submittedName>
</protein>
<dbReference type="EMBL" id="JAGKHQ010000006">
    <property type="protein sequence ID" value="KAG7513284.1"/>
    <property type="molecule type" value="Genomic_DNA"/>
</dbReference>
<organism evidence="1 2">
    <name type="scientific">Solea senegalensis</name>
    <name type="common">Senegalese sole</name>
    <dbReference type="NCBI Taxonomy" id="28829"/>
    <lineage>
        <taxon>Eukaryota</taxon>
        <taxon>Metazoa</taxon>
        <taxon>Chordata</taxon>
        <taxon>Craniata</taxon>
        <taxon>Vertebrata</taxon>
        <taxon>Euteleostomi</taxon>
        <taxon>Actinopterygii</taxon>
        <taxon>Neopterygii</taxon>
        <taxon>Teleostei</taxon>
        <taxon>Neoteleostei</taxon>
        <taxon>Acanthomorphata</taxon>
        <taxon>Carangaria</taxon>
        <taxon>Pleuronectiformes</taxon>
        <taxon>Pleuronectoidei</taxon>
        <taxon>Soleidae</taxon>
        <taxon>Solea</taxon>
    </lineage>
</organism>
<evidence type="ECO:0000313" key="2">
    <source>
        <dbReference type="Proteomes" id="UP000693946"/>
    </source>
</evidence>
<name>A0AAV6S7A4_SOLSE</name>